<dbReference type="GO" id="GO:0016020">
    <property type="term" value="C:membrane"/>
    <property type="evidence" value="ECO:0007669"/>
    <property type="project" value="UniProtKB-SubCell"/>
</dbReference>
<comment type="subcellular location">
    <subcellularLocation>
        <location evidence="1">Membrane</location>
    </subcellularLocation>
</comment>
<evidence type="ECO:0000256" key="7">
    <source>
        <dbReference type="ARBA" id="ARBA00023002"/>
    </source>
</evidence>
<dbReference type="PANTHER" id="PTHR47950">
    <property type="entry name" value="CYTOCHROME P450, FAMILY 76, SUBFAMILY C, POLYPEPTIDE 5-RELATED"/>
    <property type="match status" value="1"/>
</dbReference>
<dbReference type="InterPro" id="IPR017972">
    <property type="entry name" value="Cyt_P450_CS"/>
</dbReference>
<keyword evidence="9 12" id="KW-0503">Monooxygenase</keyword>
<keyword evidence="8 11" id="KW-0408">Iron</keyword>
<dbReference type="AlphaFoldDB" id="A0AAN8TUJ9"/>
<evidence type="ECO:0000256" key="12">
    <source>
        <dbReference type="RuleBase" id="RU000461"/>
    </source>
</evidence>
<evidence type="ECO:0000256" key="3">
    <source>
        <dbReference type="ARBA" id="ARBA00022617"/>
    </source>
</evidence>
<gene>
    <name evidence="13" type="ORF">RDI58_007058</name>
</gene>
<dbReference type="GO" id="GO:0005506">
    <property type="term" value="F:iron ion binding"/>
    <property type="evidence" value="ECO:0007669"/>
    <property type="project" value="InterPro"/>
</dbReference>
<evidence type="ECO:0000256" key="8">
    <source>
        <dbReference type="ARBA" id="ARBA00023004"/>
    </source>
</evidence>
<keyword evidence="10" id="KW-0472">Membrane</keyword>
<comment type="caution">
    <text evidence="13">The sequence shown here is derived from an EMBL/GenBank/DDBJ whole genome shotgun (WGS) entry which is preliminary data.</text>
</comment>
<keyword evidence="14" id="KW-1185">Reference proteome</keyword>
<evidence type="ECO:0000256" key="9">
    <source>
        <dbReference type="ARBA" id="ARBA00023033"/>
    </source>
</evidence>
<evidence type="ECO:0000256" key="6">
    <source>
        <dbReference type="ARBA" id="ARBA00022989"/>
    </source>
</evidence>
<dbReference type="InterPro" id="IPR002401">
    <property type="entry name" value="Cyt_P450_E_grp-I"/>
</dbReference>
<comment type="cofactor">
    <cofactor evidence="11">
        <name>heme</name>
        <dbReference type="ChEBI" id="CHEBI:30413"/>
    </cofactor>
</comment>
<evidence type="ECO:0000313" key="13">
    <source>
        <dbReference type="EMBL" id="KAK6793605.1"/>
    </source>
</evidence>
<name>A0AAN8TUJ9_SOLBU</name>
<dbReference type="EMBL" id="JBANQN010000003">
    <property type="protein sequence ID" value="KAK6793605.1"/>
    <property type="molecule type" value="Genomic_DNA"/>
</dbReference>
<dbReference type="Proteomes" id="UP001371456">
    <property type="component" value="Unassembled WGS sequence"/>
</dbReference>
<comment type="similarity">
    <text evidence="2 12">Belongs to the cytochrome P450 family.</text>
</comment>
<keyword evidence="7 12" id="KW-0560">Oxidoreductase</keyword>
<dbReference type="SUPFAM" id="SSF48264">
    <property type="entry name" value="Cytochrome P450"/>
    <property type="match status" value="1"/>
</dbReference>
<evidence type="ECO:0000313" key="14">
    <source>
        <dbReference type="Proteomes" id="UP001371456"/>
    </source>
</evidence>
<dbReference type="GO" id="GO:0004497">
    <property type="term" value="F:monooxygenase activity"/>
    <property type="evidence" value="ECO:0007669"/>
    <property type="project" value="UniProtKB-KW"/>
</dbReference>
<sequence>MDYLAIVGGLVLSLTLIQILYLVQEIRSKGSCNNKKLPPGPIPLPFIGNLHNLLGAQPHKSLANLGQKYGPIYSLRLGNTTTVIISSSVGVKEVLQKQDLAFSRSVPDAMCAHNHHQFSVIWLPMDNRWRRLRKILNTYIFSGSRLDANQYLRSRKIKELIAYCHKHSQTGEAVDNGQATFYTSLSLLSNTIFSRDFADPYVNSGKEFRELVCKFMEEFGKPNIVDFFPMLRRMDPQGIRRRISIHAGKLLNLFEGLIDERVEQRKLQTNTRSNDDVLDVLLNVSQEDPEAIQRKDIEHMFLDLFVAGTETTSNTVEWAMSEVMKAPEVMKKAQTELEKVIGKGKLIEEKDVPLLPYLQCIVKETMRLHPPGPLFLRTAKQDVELCGYFIPKGSLILIHVWLMARNPTIWEDPLVFKPERFWGSEFEVRGQDFELIPFGGGRRICPGLPLAMRTVPVILGSLLNSFDWKVEGEIAPKDLDMEEKFGLTLAKSCPLRIIPLLVSNTQS</sequence>
<dbReference type="GO" id="GO:0020037">
    <property type="term" value="F:heme binding"/>
    <property type="evidence" value="ECO:0007669"/>
    <property type="project" value="InterPro"/>
</dbReference>
<proteinExistence type="inferred from homology"/>
<evidence type="ECO:0000256" key="11">
    <source>
        <dbReference type="PIRSR" id="PIRSR602401-1"/>
    </source>
</evidence>
<dbReference type="GO" id="GO:0016705">
    <property type="term" value="F:oxidoreductase activity, acting on paired donors, with incorporation or reduction of molecular oxygen"/>
    <property type="evidence" value="ECO:0007669"/>
    <property type="project" value="InterPro"/>
</dbReference>
<evidence type="ECO:0008006" key="15">
    <source>
        <dbReference type="Google" id="ProtNLM"/>
    </source>
</evidence>
<reference evidence="13 14" key="1">
    <citation type="submission" date="2024-02" db="EMBL/GenBank/DDBJ databases">
        <title>de novo genome assembly of Solanum bulbocastanum strain 11H21.</title>
        <authorList>
            <person name="Hosaka A.J."/>
        </authorList>
    </citation>
    <scope>NUCLEOTIDE SEQUENCE [LARGE SCALE GENOMIC DNA]</scope>
    <source>
        <tissue evidence="13">Young leaves</tissue>
    </source>
</reference>
<evidence type="ECO:0000256" key="1">
    <source>
        <dbReference type="ARBA" id="ARBA00004370"/>
    </source>
</evidence>
<dbReference type="PRINTS" id="PR00385">
    <property type="entry name" value="P450"/>
</dbReference>
<keyword evidence="6" id="KW-1133">Transmembrane helix</keyword>
<dbReference type="CDD" id="cd11073">
    <property type="entry name" value="CYP76-like"/>
    <property type="match status" value="1"/>
</dbReference>
<evidence type="ECO:0000256" key="2">
    <source>
        <dbReference type="ARBA" id="ARBA00010617"/>
    </source>
</evidence>
<keyword evidence="5 11" id="KW-0479">Metal-binding</keyword>
<evidence type="ECO:0000256" key="10">
    <source>
        <dbReference type="ARBA" id="ARBA00023136"/>
    </source>
</evidence>
<dbReference type="Gene3D" id="1.10.630.10">
    <property type="entry name" value="Cytochrome P450"/>
    <property type="match status" value="1"/>
</dbReference>
<feature type="binding site" description="axial binding residue" evidence="11">
    <location>
        <position position="445"/>
    </location>
    <ligand>
        <name>heme</name>
        <dbReference type="ChEBI" id="CHEBI:30413"/>
    </ligand>
    <ligandPart>
        <name>Fe</name>
        <dbReference type="ChEBI" id="CHEBI:18248"/>
    </ligandPart>
</feature>
<dbReference type="InterPro" id="IPR036396">
    <property type="entry name" value="Cyt_P450_sf"/>
</dbReference>
<dbReference type="PROSITE" id="PS00086">
    <property type="entry name" value="CYTOCHROME_P450"/>
    <property type="match status" value="1"/>
</dbReference>
<organism evidence="13 14">
    <name type="scientific">Solanum bulbocastanum</name>
    <name type="common">Wild potato</name>
    <dbReference type="NCBI Taxonomy" id="147425"/>
    <lineage>
        <taxon>Eukaryota</taxon>
        <taxon>Viridiplantae</taxon>
        <taxon>Streptophyta</taxon>
        <taxon>Embryophyta</taxon>
        <taxon>Tracheophyta</taxon>
        <taxon>Spermatophyta</taxon>
        <taxon>Magnoliopsida</taxon>
        <taxon>eudicotyledons</taxon>
        <taxon>Gunneridae</taxon>
        <taxon>Pentapetalae</taxon>
        <taxon>asterids</taxon>
        <taxon>lamiids</taxon>
        <taxon>Solanales</taxon>
        <taxon>Solanaceae</taxon>
        <taxon>Solanoideae</taxon>
        <taxon>Solaneae</taxon>
        <taxon>Solanum</taxon>
    </lineage>
</organism>
<protein>
    <recommendedName>
        <fullName evidence="15">Geraniol 10-hydroxylase</fullName>
    </recommendedName>
</protein>
<dbReference type="PANTHER" id="PTHR47950:SF4">
    <property type="entry name" value="GERANIOL 8-HYDROXYLASE-LIKE"/>
    <property type="match status" value="1"/>
</dbReference>
<accession>A0AAN8TUJ9</accession>
<dbReference type="PRINTS" id="PR00463">
    <property type="entry name" value="EP450I"/>
</dbReference>
<dbReference type="FunFam" id="1.10.630.10:FF:000007">
    <property type="entry name" value="Cytochrome P450 76C4"/>
    <property type="match status" value="1"/>
</dbReference>
<evidence type="ECO:0000256" key="4">
    <source>
        <dbReference type="ARBA" id="ARBA00022692"/>
    </source>
</evidence>
<keyword evidence="4" id="KW-0812">Transmembrane</keyword>
<keyword evidence="3 11" id="KW-0349">Heme</keyword>
<evidence type="ECO:0000256" key="5">
    <source>
        <dbReference type="ARBA" id="ARBA00022723"/>
    </source>
</evidence>
<dbReference type="InterPro" id="IPR001128">
    <property type="entry name" value="Cyt_P450"/>
</dbReference>
<dbReference type="Pfam" id="PF00067">
    <property type="entry name" value="p450"/>
    <property type="match status" value="1"/>
</dbReference>